<comment type="similarity">
    <text evidence="7">Belongs to the class I-like SAM-binding methyltransferase superfamily. rRNA adenine N(6)-methyltransferase family. RsmA subfamily.</text>
</comment>
<evidence type="ECO:0000256" key="2">
    <source>
        <dbReference type="ARBA" id="ARBA00022552"/>
    </source>
</evidence>
<dbReference type="NCBIfam" id="TIGR00755">
    <property type="entry name" value="ksgA"/>
    <property type="match status" value="1"/>
</dbReference>
<dbReference type="PANTHER" id="PTHR11727:SF7">
    <property type="entry name" value="DIMETHYLADENOSINE TRANSFERASE-RELATED"/>
    <property type="match status" value="1"/>
</dbReference>
<keyword evidence="5 7" id="KW-0949">S-adenosyl-L-methionine</keyword>
<keyword evidence="1 7" id="KW-0963">Cytoplasm</keyword>
<dbReference type="PANTHER" id="PTHR11727">
    <property type="entry name" value="DIMETHYLADENOSINE TRANSFERASE"/>
    <property type="match status" value="1"/>
</dbReference>
<dbReference type="EC" id="2.1.1.182" evidence="7"/>
<feature type="binding site" evidence="7 8">
    <location>
        <position position="92"/>
    </location>
    <ligand>
        <name>S-adenosyl-L-methionine</name>
        <dbReference type="ChEBI" id="CHEBI:59789"/>
    </ligand>
</feature>
<dbReference type="SMART" id="SM00650">
    <property type="entry name" value="rADc"/>
    <property type="match status" value="1"/>
</dbReference>
<dbReference type="HOGENOM" id="CLU_041220_0_0_9"/>
<feature type="domain" description="Ribosomal RNA adenine methylase transferase N-terminal" evidence="9">
    <location>
        <begin position="25"/>
        <end position="202"/>
    </location>
</feature>
<dbReference type="GO" id="GO:0003723">
    <property type="term" value="F:RNA binding"/>
    <property type="evidence" value="ECO:0007669"/>
    <property type="project" value="UniProtKB-UniRule"/>
</dbReference>
<dbReference type="CDD" id="cd02440">
    <property type="entry name" value="AdoMet_MTases"/>
    <property type="match status" value="1"/>
</dbReference>
<dbReference type="HAMAP" id="MF_00607">
    <property type="entry name" value="16SrRNA_methyltr_A"/>
    <property type="match status" value="1"/>
</dbReference>
<dbReference type="GO" id="GO:0052908">
    <property type="term" value="F:16S rRNA (adenine(1518)-N(6)/adenine(1519)-N(6))-dimethyltransferase activity"/>
    <property type="evidence" value="ECO:0007669"/>
    <property type="project" value="UniProtKB-EC"/>
</dbReference>
<dbReference type="Gene3D" id="3.40.50.150">
    <property type="entry name" value="Vaccinia Virus protein VP39"/>
    <property type="match status" value="1"/>
</dbReference>
<evidence type="ECO:0000256" key="8">
    <source>
        <dbReference type="PROSITE-ProRule" id="PRU01026"/>
    </source>
</evidence>
<dbReference type="Proteomes" id="UP000005439">
    <property type="component" value="Chromosome"/>
</dbReference>
<dbReference type="GO" id="GO:0005829">
    <property type="term" value="C:cytosol"/>
    <property type="evidence" value="ECO:0007669"/>
    <property type="project" value="TreeGrafter"/>
</dbReference>
<dbReference type="PROSITE" id="PS51689">
    <property type="entry name" value="SAM_RNA_A_N6_MT"/>
    <property type="match status" value="1"/>
</dbReference>
<evidence type="ECO:0000256" key="1">
    <source>
        <dbReference type="ARBA" id="ARBA00022490"/>
    </source>
</evidence>
<keyword evidence="6 7" id="KW-0694">RNA-binding</keyword>
<accession>G8TW89</accession>
<dbReference type="InterPro" id="IPR001737">
    <property type="entry name" value="KsgA/Erm"/>
</dbReference>
<evidence type="ECO:0000256" key="4">
    <source>
        <dbReference type="ARBA" id="ARBA00022679"/>
    </source>
</evidence>
<organism evidence="10 11">
    <name type="scientific">Sulfobacillus acidophilus (strain ATCC 700253 / DSM 10332 / NAL)</name>
    <dbReference type="NCBI Taxonomy" id="679936"/>
    <lineage>
        <taxon>Bacteria</taxon>
        <taxon>Bacillati</taxon>
        <taxon>Bacillota</taxon>
        <taxon>Clostridia</taxon>
        <taxon>Eubacteriales</taxon>
        <taxon>Clostridiales Family XVII. Incertae Sedis</taxon>
        <taxon>Sulfobacillus</taxon>
    </lineage>
</organism>
<feature type="binding site" evidence="7 8">
    <location>
        <position position="20"/>
    </location>
    <ligand>
        <name>S-adenosyl-L-methionine</name>
        <dbReference type="ChEBI" id="CHEBI:59789"/>
    </ligand>
</feature>
<dbReference type="PROSITE" id="PS01131">
    <property type="entry name" value="RRNA_A_DIMETH"/>
    <property type="match status" value="1"/>
</dbReference>
<keyword evidence="2 7" id="KW-0698">rRNA processing</keyword>
<proteinExistence type="inferred from homology"/>
<evidence type="ECO:0000313" key="11">
    <source>
        <dbReference type="Proteomes" id="UP000005439"/>
    </source>
</evidence>
<dbReference type="Gene3D" id="1.10.8.100">
    <property type="entry name" value="Ribosomal RNA adenine dimethylase-like, domain 2"/>
    <property type="match status" value="1"/>
</dbReference>
<evidence type="ECO:0000256" key="6">
    <source>
        <dbReference type="ARBA" id="ARBA00022884"/>
    </source>
</evidence>
<dbReference type="InterPro" id="IPR023165">
    <property type="entry name" value="rRNA_Ade_diMease-like_C"/>
</dbReference>
<comment type="function">
    <text evidence="7">Specifically dimethylates two adjacent adenosines (A1518 and A1519) in the loop of a conserved hairpin near the 3'-end of 16S rRNA in the 30S particle. May play a critical role in biogenesis of 30S subunits.</text>
</comment>
<dbReference type="InterPro" id="IPR011530">
    <property type="entry name" value="rRNA_adenine_dimethylase"/>
</dbReference>
<feature type="binding site" evidence="7 8">
    <location>
        <position position="66"/>
    </location>
    <ligand>
        <name>S-adenosyl-L-methionine</name>
        <dbReference type="ChEBI" id="CHEBI:59789"/>
    </ligand>
</feature>
<dbReference type="InterPro" id="IPR029063">
    <property type="entry name" value="SAM-dependent_MTases_sf"/>
</dbReference>
<evidence type="ECO:0000313" key="10">
    <source>
        <dbReference type="EMBL" id="AEW03732.1"/>
    </source>
</evidence>
<keyword evidence="3 7" id="KW-0489">Methyltransferase</keyword>
<dbReference type="STRING" id="679936.Sulac_0159"/>
<dbReference type="AlphaFoldDB" id="G8TW89"/>
<sequence>MQALARVGWTPSHRWGQNFLVASEVFTDIATRVVRQPDEAVLEIGPGPGGLTVTLLEAGARVTAVEIDSRAAQLLKPLEHRWPDRFHLLIGDALHMAWDQMIAPLGPAPVTVTGNLPYYITSPFLGRLLEDFVGYWSRGIFMVQRDVAVRLVEPPGHRNSSVLGVLLRYQADVTWVLPEVSPNAFYPSPEIVSSVIQLERRDPLPVDWQAFRWVVRAGFQHRRKTLRQALARGPDSPGDASYWANQLTEIGIDPARRAESLTLEEWVRLASQWRRA</sequence>
<keyword evidence="11" id="KW-1185">Reference proteome</keyword>
<gene>
    <name evidence="7" type="primary">rsmA</name>
    <name evidence="7" type="synonym">ksgA</name>
    <name evidence="10" type="ordered locus">Sulac_0159</name>
</gene>
<reference evidence="11" key="1">
    <citation type="submission" date="2011-12" db="EMBL/GenBank/DDBJ databases">
        <title>The complete genome of chromosome of Sulfobacillus acidophilus DSM 10332.</title>
        <authorList>
            <person name="Lucas S."/>
            <person name="Han J."/>
            <person name="Lapidus A."/>
            <person name="Bruce D."/>
            <person name="Goodwin L."/>
            <person name="Pitluck S."/>
            <person name="Peters L."/>
            <person name="Kyrpides N."/>
            <person name="Mavromatis K."/>
            <person name="Ivanova N."/>
            <person name="Mikhailova N."/>
            <person name="Chertkov O."/>
            <person name="Saunders E."/>
            <person name="Detter J.C."/>
            <person name="Tapia R."/>
            <person name="Han C."/>
            <person name="Land M."/>
            <person name="Hauser L."/>
            <person name="Markowitz V."/>
            <person name="Cheng J.-F."/>
            <person name="Hugenholtz P."/>
            <person name="Woyke T."/>
            <person name="Wu D."/>
            <person name="Pukall R."/>
            <person name="Gehrich-Schroeter G."/>
            <person name="Schneider S."/>
            <person name="Klenk H.-P."/>
            <person name="Eisen J.A."/>
        </authorList>
    </citation>
    <scope>NUCLEOTIDE SEQUENCE [LARGE SCALE GENOMIC DNA]</scope>
    <source>
        <strain evidence="11">ATCC 700253 / DSM 10332 / NAL</strain>
    </source>
</reference>
<dbReference type="Pfam" id="PF00398">
    <property type="entry name" value="RrnaAD"/>
    <property type="match status" value="1"/>
</dbReference>
<feature type="binding site" evidence="7 8">
    <location>
        <position position="45"/>
    </location>
    <ligand>
        <name>S-adenosyl-L-methionine</name>
        <dbReference type="ChEBI" id="CHEBI:59789"/>
    </ligand>
</feature>
<evidence type="ECO:0000259" key="9">
    <source>
        <dbReference type="SMART" id="SM00650"/>
    </source>
</evidence>
<evidence type="ECO:0000256" key="5">
    <source>
        <dbReference type="ARBA" id="ARBA00022691"/>
    </source>
</evidence>
<dbReference type="SUPFAM" id="SSF53335">
    <property type="entry name" value="S-adenosyl-L-methionine-dependent methyltransferases"/>
    <property type="match status" value="1"/>
</dbReference>
<feature type="binding site" evidence="7 8">
    <location>
        <position position="115"/>
    </location>
    <ligand>
        <name>S-adenosyl-L-methionine</name>
        <dbReference type="ChEBI" id="CHEBI:59789"/>
    </ligand>
</feature>
<keyword evidence="4 7" id="KW-0808">Transferase</keyword>
<evidence type="ECO:0000256" key="3">
    <source>
        <dbReference type="ARBA" id="ARBA00022603"/>
    </source>
</evidence>
<dbReference type="EMBL" id="CP003179">
    <property type="protein sequence ID" value="AEW03732.1"/>
    <property type="molecule type" value="Genomic_DNA"/>
</dbReference>
<reference evidence="10 11" key="2">
    <citation type="journal article" date="2012" name="Stand. Genomic Sci.">
        <title>Complete genome sequence of the moderately thermophilic mineral-sulfide-oxidizing firmicute Sulfobacillus acidophilus type strain (NAL(T)).</title>
        <authorList>
            <person name="Anderson I."/>
            <person name="Chertkov O."/>
            <person name="Chen A."/>
            <person name="Saunders E."/>
            <person name="Lapidus A."/>
            <person name="Nolan M."/>
            <person name="Lucas S."/>
            <person name="Hammon N."/>
            <person name="Deshpande S."/>
            <person name="Cheng J.F."/>
            <person name="Han C."/>
            <person name="Tapia R."/>
            <person name="Goodwin L.A."/>
            <person name="Pitluck S."/>
            <person name="Liolios K."/>
            <person name="Pagani I."/>
            <person name="Ivanova N."/>
            <person name="Mikhailova N."/>
            <person name="Pati A."/>
            <person name="Palaniappan K."/>
            <person name="Land M."/>
            <person name="Pan C."/>
            <person name="Rohde M."/>
            <person name="Pukall R."/>
            <person name="Goker M."/>
            <person name="Detter J.C."/>
            <person name="Woyke T."/>
            <person name="Bristow J."/>
            <person name="Eisen J.A."/>
            <person name="Markowitz V."/>
            <person name="Hugenholtz P."/>
            <person name="Kyrpides N.C."/>
            <person name="Klenk H.P."/>
            <person name="Mavromatis K."/>
        </authorList>
    </citation>
    <scope>NUCLEOTIDE SEQUENCE [LARGE SCALE GENOMIC DNA]</scope>
    <source>
        <strain evidence="11">ATCC 700253 / DSM 10332 / NAL</strain>
    </source>
</reference>
<evidence type="ECO:0000256" key="7">
    <source>
        <dbReference type="HAMAP-Rule" id="MF_00607"/>
    </source>
</evidence>
<dbReference type="KEGG" id="sap:Sulac_0159"/>
<dbReference type="PATRIC" id="fig|679936.5.peg.165"/>
<name>G8TW89_SULAD</name>
<feature type="binding site" evidence="7 8">
    <location>
        <position position="18"/>
    </location>
    <ligand>
        <name>S-adenosyl-L-methionine</name>
        <dbReference type="ChEBI" id="CHEBI:59789"/>
    </ligand>
</feature>
<dbReference type="InterPro" id="IPR020596">
    <property type="entry name" value="rRNA_Ade_Mease_Trfase_CS"/>
</dbReference>
<dbReference type="InterPro" id="IPR020598">
    <property type="entry name" value="rRNA_Ade_methylase_Trfase_N"/>
</dbReference>
<comment type="catalytic activity">
    <reaction evidence="7">
        <text>adenosine(1518)/adenosine(1519) in 16S rRNA + 4 S-adenosyl-L-methionine = N(6)-dimethyladenosine(1518)/N(6)-dimethyladenosine(1519) in 16S rRNA + 4 S-adenosyl-L-homocysteine + 4 H(+)</text>
        <dbReference type="Rhea" id="RHEA:19609"/>
        <dbReference type="Rhea" id="RHEA-COMP:10232"/>
        <dbReference type="Rhea" id="RHEA-COMP:10233"/>
        <dbReference type="ChEBI" id="CHEBI:15378"/>
        <dbReference type="ChEBI" id="CHEBI:57856"/>
        <dbReference type="ChEBI" id="CHEBI:59789"/>
        <dbReference type="ChEBI" id="CHEBI:74411"/>
        <dbReference type="ChEBI" id="CHEBI:74493"/>
        <dbReference type="EC" id="2.1.1.182"/>
    </reaction>
</comment>
<comment type="subcellular location">
    <subcellularLocation>
        <location evidence="7">Cytoplasm</location>
    </subcellularLocation>
</comment>
<protein>
    <recommendedName>
        <fullName evidence="7">Ribosomal RNA small subunit methyltransferase A</fullName>
        <ecNumber evidence="7">2.1.1.182</ecNumber>
    </recommendedName>
    <alternativeName>
        <fullName evidence="7">16S rRNA (adenine(1518)-N(6)/adenine(1519)-N(6))-dimethyltransferase</fullName>
    </alternativeName>
    <alternativeName>
        <fullName evidence="7">16S rRNA dimethyladenosine transferase</fullName>
    </alternativeName>
    <alternativeName>
        <fullName evidence="7">16S rRNA dimethylase</fullName>
    </alternativeName>
    <alternativeName>
        <fullName evidence="7">S-adenosylmethionine-6-N', N'-adenosyl(rRNA) dimethyltransferase</fullName>
    </alternativeName>
</protein>